<reference evidence="2 3" key="2">
    <citation type="submission" date="2018-11" db="EMBL/GenBank/DDBJ databases">
        <authorList>
            <consortium name="Pathogen Informatics"/>
        </authorList>
    </citation>
    <scope>NUCLEOTIDE SEQUENCE [LARGE SCALE GENOMIC DNA]</scope>
</reference>
<organism evidence="4">
    <name type="scientific">Onchocerca flexuosa</name>
    <dbReference type="NCBI Taxonomy" id="387005"/>
    <lineage>
        <taxon>Eukaryota</taxon>
        <taxon>Metazoa</taxon>
        <taxon>Ecdysozoa</taxon>
        <taxon>Nematoda</taxon>
        <taxon>Chromadorea</taxon>
        <taxon>Rhabditida</taxon>
        <taxon>Spirurina</taxon>
        <taxon>Spiruromorpha</taxon>
        <taxon>Filarioidea</taxon>
        <taxon>Onchocercidae</taxon>
        <taxon>Onchocerca</taxon>
    </lineage>
</organism>
<reference evidence="4" key="1">
    <citation type="submission" date="2016-06" db="UniProtKB">
        <authorList>
            <consortium name="WormBaseParasite"/>
        </authorList>
    </citation>
    <scope>IDENTIFICATION</scope>
</reference>
<feature type="domain" description="Kazal-like" evidence="1">
    <location>
        <begin position="40"/>
        <end position="104"/>
    </location>
</feature>
<dbReference type="AlphaFoldDB" id="A0A183HEH1"/>
<dbReference type="InterPro" id="IPR002350">
    <property type="entry name" value="Kazal_dom"/>
</dbReference>
<evidence type="ECO:0000313" key="2">
    <source>
        <dbReference type="EMBL" id="VDO44671.1"/>
    </source>
</evidence>
<dbReference type="SUPFAM" id="SSF100895">
    <property type="entry name" value="Kazal-type serine protease inhibitors"/>
    <property type="match status" value="1"/>
</dbReference>
<evidence type="ECO:0000313" key="4">
    <source>
        <dbReference type="WBParaSite" id="OFLC_0000588201-mRNA-1"/>
    </source>
</evidence>
<evidence type="ECO:0000313" key="3">
    <source>
        <dbReference type="Proteomes" id="UP000267606"/>
    </source>
</evidence>
<gene>
    <name evidence="2" type="ORF">OFLC_LOCUS5884</name>
</gene>
<sequence>MRSINKTFALFGWTRKKQRHIKRSLNKCLMSAKCEEVRCPYGAKCRPYSGQCECRSFCNTAGPAVCGTDNVSYLSECHLAVRSCLAHTEEKSEIRVKKIGACVLHIHRKLVKGLILWPVTSSI</sequence>
<dbReference type="STRING" id="387005.A0A183HEH1"/>
<evidence type="ECO:0000259" key="1">
    <source>
        <dbReference type="PROSITE" id="PS51465"/>
    </source>
</evidence>
<dbReference type="Gene3D" id="3.30.60.30">
    <property type="match status" value="1"/>
</dbReference>
<name>A0A183HEH1_9BILA</name>
<dbReference type="Proteomes" id="UP000267606">
    <property type="component" value="Unassembled WGS sequence"/>
</dbReference>
<protein>
    <submittedName>
        <fullName evidence="4">Kazal-like domain-containing protein</fullName>
    </submittedName>
</protein>
<dbReference type="PROSITE" id="PS51465">
    <property type="entry name" value="KAZAL_2"/>
    <property type="match status" value="1"/>
</dbReference>
<dbReference type="InterPro" id="IPR036058">
    <property type="entry name" value="Kazal_dom_sf"/>
</dbReference>
<dbReference type="Pfam" id="PF07648">
    <property type="entry name" value="Kazal_2"/>
    <property type="match status" value="1"/>
</dbReference>
<dbReference type="EMBL" id="UZAJ01005306">
    <property type="protein sequence ID" value="VDO44671.1"/>
    <property type="molecule type" value="Genomic_DNA"/>
</dbReference>
<dbReference type="WBParaSite" id="OFLC_0000588201-mRNA-1">
    <property type="protein sequence ID" value="OFLC_0000588201-mRNA-1"/>
    <property type="gene ID" value="OFLC_0000588201"/>
</dbReference>
<keyword evidence="3" id="KW-1185">Reference proteome</keyword>
<dbReference type="SMART" id="SM00280">
    <property type="entry name" value="KAZAL"/>
    <property type="match status" value="1"/>
</dbReference>
<accession>A0A183HEH1</accession>
<proteinExistence type="predicted"/>